<dbReference type="GO" id="GO:0030729">
    <property type="term" value="F:acetoacetate-CoA ligase activity"/>
    <property type="evidence" value="ECO:0007669"/>
    <property type="project" value="TreeGrafter"/>
</dbReference>
<gene>
    <name evidence="1" type="ORF">MNBD_ALPHA06-1464</name>
</gene>
<dbReference type="AlphaFoldDB" id="A0A3B0SKT6"/>
<evidence type="ECO:0008006" key="2">
    <source>
        <dbReference type="Google" id="ProtNLM"/>
    </source>
</evidence>
<dbReference type="Gene3D" id="3.40.50.12780">
    <property type="entry name" value="N-terminal domain of ligase-like"/>
    <property type="match status" value="1"/>
</dbReference>
<dbReference type="PANTHER" id="PTHR42921">
    <property type="entry name" value="ACETOACETYL-COA SYNTHETASE"/>
    <property type="match status" value="1"/>
</dbReference>
<dbReference type="SUPFAM" id="SSF56801">
    <property type="entry name" value="Acetyl-CoA synthetase-like"/>
    <property type="match status" value="1"/>
</dbReference>
<dbReference type="PANTHER" id="PTHR42921:SF1">
    <property type="entry name" value="ACETOACETYL-COA SYNTHETASE"/>
    <property type="match status" value="1"/>
</dbReference>
<feature type="non-terminal residue" evidence="1">
    <location>
        <position position="1"/>
    </location>
</feature>
<dbReference type="InterPro" id="IPR042099">
    <property type="entry name" value="ANL_N_sf"/>
</dbReference>
<evidence type="ECO:0000313" key="1">
    <source>
        <dbReference type="EMBL" id="VAV95505.1"/>
    </source>
</evidence>
<dbReference type="EMBL" id="UOEE01000204">
    <property type="protein sequence ID" value="VAV95505.1"/>
    <property type="molecule type" value="Genomic_DNA"/>
</dbReference>
<proteinExistence type="predicted"/>
<accession>A0A3B0SKT6</accession>
<organism evidence="1">
    <name type="scientific">hydrothermal vent metagenome</name>
    <dbReference type="NCBI Taxonomy" id="652676"/>
    <lineage>
        <taxon>unclassified sequences</taxon>
        <taxon>metagenomes</taxon>
        <taxon>ecological metagenomes</taxon>
    </lineage>
</organism>
<sequence>GVSVAQPDWQGKLANWIAQHPNRWWQGVWVACEIKGDPGEIEPATVQPGAGPAEIFANARLNIAENLLGYGPRSLHALSAWAEDGPRQSWSRGQVKEMAGRFASGFASMGLQSGDNIILNLPDVPEKLAAFLGASWLGLVSVLDPPWSQPTTDIITDWQQINPKLIVTCDGYRRHDKWIDRADIVELLLQKFAGQAAIIPVPCAGSRSPVQDLEGVFNWRRFEQMGHGGGHSFTYVGFAHELAKVRASDADGFTSVQSGPWLLEQMAKWQLLLDPEVDSHIFAPDFGVQSDWLFGISALVTGSDILLYDGAETAMNGQVLWRMMQREQCKIIAANPGLIANLQTNKQKIPDDHNLDPVQRVFVEQSTAQVDRQLLLDLCFTDARIVPHGPFAG</sequence>
<name>A0A3B0SKT6_9ZZZZ</name>
<protein>
    <recommendedName>
        <fullName evidence="2">AMP-dependent synthetase/ligase domain-containing protein</fullName>
    </recommendedName>
</protein>
<reference evidence="1" key="1">
    <citation type="submission" date="2018-06" db="EMBL/GenBank/DDBJ databases">
        <authorList>
            <person name="Zhirakovskaya E."/>
        </authorList>
    </citation>
    <scope>NUCLEOTIDE SEQUENCE</scope>
</reference>